<evidence type="ECO:0000256" key="3">
    <source>
        <dbReference type="ARBA" id="ARBA00022729"/>
    </source>
</evidence>
<dbReference type="Gene3D" id="2.60.40.1220">
    <property type="match status" value="1"/>
</dbReference>
<dbReference type="EMBL" id="JBHSWD010000001">
    <property type="protein sequence ID" value="MFC6590956.1"/>
    <property type="molecule type" value="Genomic_DNA"/>
</dbReference>
<dbReference type="Pfam" id="PF04234">
    <property type="entry name" value="CopC"/>
    <property type="match status" value="1"/>
</dbReference>
<dbReference type="Proteomes" id="UP001596297">
    <property type="component" value="Unassembled WGS sequence"/>
</dbReference>
<gene>
    <name evidence="7" type="ORF">ACFP81_02190</name>
</gene>
<feature type="chain" id="PRO_5045299468" evidence="5">
    <location>
        <begin position="22"/>
        <end position="137"/>
    </location>
</feature>
<organism evidence="7 8">
    <name type="scientific">Deinococcus lacus</name>
    <dbReference type="NCBI Taxonomy" id="392561"/>
    <lineage>
        <taxon>Bacteria</taxon>
        <taxon>Thermotogati</taxon>
        <taxon>Deinococcota</taxon>
        <taxon>Deinococci</taxon>
        <taxon>Deinococcales</taxon>
        <taxon>Deinococcaceae</taxon>
        <taxon>Deinococcus</taxon>
    </lineage>
</organism>
<evidence type="ECO:0000256" key="5">
    <source>
        <dbReference type="SAM" id="SignalP"/>
    </source>
</evidence>
<dbReference type="RefSeq" id="WP_380081965.1">
    <property type="nucleotide sequence ID" value="NZ_JBHSWD010000001.1"/>
</dbReference>
<keyword evidence="8" id="KW-1185">Reference proteome</keyword>
<dbReference type="InterPro" id="IPR014756">
    <property type="entry name" value="Ig_E-set"/>
</dbReference>
<dbReference type="PANTHER" id="PTHR34820">
    <property type="entry name" value="INNER MEMBRANE PROTEIN YEBZ"/>
    <property type="match status" value="1"/>
</dbReference>
<evidence type="ECO:0000256" key="2">
    <source>
        <dbReference type="ARBA" id="ARBA00022723"/>
    </source>
</evidence>
<sequence length="137" mass="14648">MRRAALLVGLAWLGSPAAAHAGVTEVSPPDGSTLIAAPREVTLRFTEPVGLRFSVFKVYPLPAGVSGNRALTEFSRSALRRHADEAARADLYRPAAGRAQTVRIPLKPGLKGRYAVMWKVMSADGHPVSGQATFSIR</sequence>
<proteinExistence type="predicted"/>
<comment type="caution">
    <text evidence="7">The sequence shown here is derived from an EMBL/GenBank/DDBJ whole genome shotgun (WGS) entry which is preliminary data.</text>
</comment>
<dbReference type="SUPFAM" id="SSF81296">
    <property type="entry name" value="E set domains"/>
    <property type="match status" value="1"/>
</dbReference>
<evidence type="ECO:0000256" key="4">
    <source>
        <dbReference type="ARBA" id="ARBA00023008"/>
    </source>
</evidence>
<evidence type="ECO:0000313" key="7">
    <source>
        <dbReference type="EMBL" id="MFC6590956.1"/>
    </source>
</evidence>
<evidence type="ECO:0000313" key="8">
    <source>
        <dbReference type="Proteomes" id="UP001596297"/>
    </source>
</evidence>
<dbReference type="InterPro" id="IPR032694">
    <property type="entry name" value="CopC/D"/>
</dbReference>
<evidence type="ECO:0000256" key="1">
    <source>
        <dbReference type="ARBA" id="ARBA00004196"/>
    </source>
</evidence>
<accession>A0ABW1Y9G8</accession>
<feature type="signal peptide" evidence="5">
    <location>
        <begin position="1"/>
        <end position="21"/>
    </location>
</feature>
<evidence type="ECO:0000259" key="6">
    <source>
        <dbReference type="Pfam" id="PF04234"/>
    </source>
</evidence>
<keyword evidence="2" id="KW-0479">Metal-binding</keyword>
<comment type="subcellular location">
    <subcellularLocation>
        <location evidence="1">Cell envelope</location>
    </subcellularLocation>
</comment>
<keyword evidence="3 5" id="KW-0732">Signal</keyword>
<dbReference type="InterPro" id="IPR007348">
    <property type="entry name" value="CopC_dom"/>
</dbReference>
<name>A0ABW1Y9G8_9DEIO</name>
<dbReference type="InterPro" id="IPR014755">
    <property type="entry name" value="Cu-Rt/internalin_Ig-like"/>
</dbReference>
<dbReference type="PANTHER" id="PTHR34820:SF4">
    <property type="entry name" value="INNER MEMBRANE PROTEIN YEBZ"/>
    <property type="match status" value="1"/>
</dbReference>
<keyword evidence="4" id="KW-0186">Copper</keyword>
<feature type="domain" description="CopC" evidence="6">
    <location>
        <begin position="20"/>
        <end position="136"/>
    </location>
</feature>
<reference evidence="8" key="1">
    <citation type="journal article" date="2019" name="Int. J. Syst. Evol. Microbiol.">
        <title>The Global Catalogue of Microorganisms (GCM) 10K type strain sequencing project: providing services to taxonomists for standard genome sequencing and annotation.</title>
        <authorList>
            <consortium name="The Broad Institute Genomics Platform"/>
            <consortium name="The Broad Institute Genome Sequencing Center for Infectious Disease"/>
            <person name="Wu L."/>
            <person name="Ma J."/>
        </authorList>
    </citation>
    <scope>NUCLEOTIDE SEQUENCE [LARGE SCALE GENOMIC DNA]</scope>
    <source>
        <strain evidence="8">CGMCC 1.15772</strain>
    </source>
</reference>
<protein>
    <submittedName>
        <fullName evidence="7">Copper resistance protein CopC</fullName>
    </submittedName>
</protein>